<dbReference type="OrthoDB" id="10692142at2759"/>
<feature type="compositionally biased region" description="Polar residues" evidence="1">
    <location>
        <begin position="178"/>
        <end position="188"/>
    </location>
</feature>
<accession>A0A5B7DJW0</accession>
<feature type="compositionally biased region" description="Basic and acidic residues" evidence="1">
    <location>
        <begin position="555"/>
        <end position="565"/>
    </location>
</feature>
<evidence type="ECO:0000313" key="2">
    <source>
        <dbReference type="EMBL" id="MPC21445.1"/>
    </source>
</evidence>
<feature type="region of interest" description="Disordered" evidence="1">
    <location>
        <begin position="350"/>
        <end position="377"/>
    </location>
</feature>
<keyword evidence="3" id="KW-1185">Reference proteome</keyword>
<dbReference type="EMBL" id="VSRR010000976">
    <property type="protein sequence ID" value="MPC21445.1"/>
    <property type="molecule type" value="Genomic_DNA"/>
</dbReference>
<feature type="region of interest" description="Disordered" evidence="1">
    <location>
        <begin position="222"/>
        <end position="242"/>
    </location>
</feature>
<dbReference type="AlphaFoldDB" id="A0A5B7DJW0"/>
<comment type="caution">
    <text evidence="2">The sequence shown here is derived from an EMBL/GenBank/DDBJ whole genome shotgun (WGS) entry which is preliminary data.</text>
</comment>
<sequence>MNTQKKSKTGSENYAPGKGKGAKKTLRIDKTDFVENSLSVDTRKSKRREDRTALEINTFQTDDGSNDDLIVSNIRTIINQESSCERSTLNNMKKNISQRYQQVKKENEMKLPLTFGRGAKKILRIDKTFDCVENSFSVDTRENKIREDRTASEVNAFQTDDGDDDDDEPIIDRPEDYLNTSSTMTTYRPSFVPDTHDREKLAGLAETNRLFESHEDVSVAGPSVITSLPTPDGKEQDDSSHRLSDLECDRMIENVDSAVSQVSSSSASLEPGPSGMTTSAKSDVFNLSLTFKEVTTKSAKSEEKKAVLTLNSEEMSTLLSLIELAKNHVATGKDLSSNFPQVLQTCQDASNSNATEPQGMHSGKNQQQPSISQGSTDMQDIAENENARATSLESIDMDDISNSEKNATATTESGGIIDIPESERNVRATTECASTMHDIPESERYVRAISEAAMDDVTESERNVRAITENAAMDDITESERNVRATASINERMKNKTKTVNYTKDVISKNECKQGAIKNIKPISCKSNIKNNKVINDGQSAKHVASRINKKIGRIPKDKTDETILKKKKSNDHLSQSKADDKHPQSRNRGQGSKTDGKQLKIMKNPEQSSRENLDETTQELVKGKAQSPKKKKLHDVKDVSSSKKKNIQHDENSQFSKNGTKSSVFERTFKLMQSVKVDVSLSQETIALCKRVKHHQGITEHKNQKKWLKKVGKRIFMNDLSDSEDDSSSTKLEKDESPEAGKQPREMHPLYQKTSVPDHSVSVCLFCKCNLKFDELSTVSLNTGTVTLKCRNCHTYRKMEKVLSLQCYAGSPSFQNIASTASEATGTSEGNNNCEVNKKRNLTASSKQRKNENIRKKDGSLKRTHSTKQASKEKGYSQQEVNVNSVKEKKKNSSLSKSYRRDQPG</sequence>
<feature type="compositionally biased region" description="Acidic residues" evidence="1">
    <location>
        <begin position="160"/>
        <end position="169"/>
    </location>
</feature>
<dbReference type="Proteomes" id="UP000324222">
    <property type="component" value="Unassembled WGS sequence"/>
</dbReference>
<proteinExistence type="predicted"/>
<feature type="compositionally biased region" description="Basic and acidic residues" evidence="1">
    <location>
        <begin position="636"/>
        <end position="653"/>
    </location>
</feature>
<feature type="compositionally biased region" description="Polar residues" evidence="1">
    <location>
        <begin position="363"/>
        <end position="377"/>
    </location>
</feature>
<feature type="compositionally biased region" description="Basic and acidic residues" evidence="1">
    <location>
        <begin position="850"/>
        <end position="862"/>
    </location>
</feature>
<feature type="region of interest" description="Disordered" evidence="1">
    <location>
        <begin position="153"/>
        <end position="194"/>
    </location>
</feature>
<feature type="compositionally biased region" description="Basic and acidic residues" evidence="1">
    <location>
        <begin position="732"/>
        <end position="747"/>
    </location>
</feature>
<feature type="compositionally biased region" description="Polar residues" evidence="1">
    <location>
        <begin position="823"/>
        <end position="836"/>
    </location>
</feature>
<evidence type="ECO:0000256" key="1">
    <source>
        <dbReference type="SAM" id="MobiDB-lite"/>
    </source>
</evidence>
<feature type="region of interest" description="Disordered" evidence="1">
    <location>
        <begin position="1"/>
        <end position="28"/>
    </location>
</feature>
<evidence type="ECO:0000313" key="3">
    <source>
        <dbReference type="Proteomes" id="UP000324222"/>
    </source>
</evidence>
<feature type="region of interest" description="Disordered" evidence="1">
    <location>
        <begin position="823"/>
        <end position="906"/>
    </location>
</feature>
<gene>
    <name evidence="2" type="ORF">E2C01_014430</name>
</gene>
<feature type="compositionally biased region" description="Basic and acidic residues" evidence="1">
    <location>
        <begin position="232"/>
        <end position="242"/>
    </location>
</feature>
<feature type="region of interest" description="Disordered" evidence="1">
    <location>
        <begin position="553"/>
        <end position="660"/>
    </location>
</feature>
<protein>
    <submittedName>
        <fullName evidence="2">Uncharacterized protein</fullName>
    </submittedName>
</protein>
<name>A0A5B7DJW0_PORTR</name>
<organism evidence="2 3">
    <name type="scientific">Portunus trituberculatus</name>
    <name type="common">Swimming crab</name>
    <name type="synonym">Neptunus trituberculatus</name>
    <dbReference type="NCBI Taxonomy" id="210409"/>
    <lineage>
        <taxon>Eukaryota</taxon>
        <taxon>Metazoa</taxon>
        <taxon>Ecdysozoa</taxon>
        <taxon>Arthropoda</taxon>
        <taxon>Crustacea</taxon>
        <taxon>Multicrustacea</taxon>
        <taxon>Malacostraca</taxon>
        <taxon>Eumalacostraca</taxon>
        <taxon>Eucarida</taxon>
        <taxon>Decapoda</taxon>
        <taxon>Pleocyemata</taxon>
        <taxon>Brachyura</taxon>
        <taxon>Eubrachyura</taxon>
        <taxon>Portunoidea</taxon>
        <taxon>Portunidae</taxon>
        <taxon>Portuninae</taxon>
        <taxon>Portunus</taxon>
    </lineage>
</organism>
<reference evidence="2 3" key="1">
    <citation type="submission" date="2019-05" db="EMBL/GenBank/DDBJ databases">
        <title>Another draft genome of Portunus trituberculatus and its Hox gene families provides insights of decapod evolution.</title>
        <authorList>
            <person name="Jeong J.-H."/>
            <person name="Song I."/>
            <person name="Kim S."/>
            <person name="Choi T."/>
            <person name="Kim D."/>
            <person name="Ryu S."/>
            <person name="Kim W."/>
        </authorList>
    </citation>
    <scope>NUCLEOTIDE SEQUENCE [LARGE SCALE GENOMIC DNA]</scope>
    <source>
        <tissue evidence="2">Muscle</tissue>
    </source>
</reference>
<feature type="region of interest" description="Disordered" evidence="1">
    <location>
        <begin position="720"/>
        <end position="747"/>
    </location>
</feature>